<name>A0A084VG30_ANOSI</name>
<dbReference type="EMBL" id="KE524806">
    <property type="protein sequence ID" value="KFB36924.1"/>
    <property type="molecule type" value="Genomic_DNA"/>
</dbReference>
<reference evidence="2" key="2">
    <citation type="submission" date="2020-05" db="UniProtKB">
        <authorList>
            <consortium name="EnsemblMetazoa"/>
        </authorList>
    </citation>
    <scope>IDENTIFICATION</scope>
</reference>
<dbReference type="AlphaFoldDB" id="A0A084VG30"/>
<evidence type="ECO:0000313" key="2">
    <source>
        <dbReference type="EnsemblMetazoa" id="ASIC004095-PA"/>
    </source>
</evidence>
<evidence type="ECO:0000313" key="1">
    <source>
        <dbReference type="EMBL" id="KFB36924.1"/>
    </source>
</evidence>
<organism evidence="1">
    <name type="scientific">Anopheles sinensis</name>
    <name type="common">Mosquito</name>
    <dbReference type="NCBI Taxonomy" id="74873"/>
    <lineage>
        <taxon>Eukaryota</taxon>
        <taxon>Metazoa</taxon>
        <taxon>Ecdysozoa</taxon>
        <taxon>Arthropoda</taxon>
        <taxon>Hexapoda</taxon>
        <taxon>Insecta</taxon>
        <taxon>Pterygota</taxon>
        <taxon>Neoptera</taxon>
        <taxon>Endopterygota</taxon>
        <taxon>Diptera</taxon>
        <taxon>Nematocera</taxon>
        <taxon>Culicoidea</taxon>
        <taxon>Culicidae</taxon>
        <taxon>Anophelinae</taxon>
        <taxon>Anopheles</taxon>
    </lineage>
</organism>
<sequence>MSKHSRRGKRTLLTRRAFDGVGMFRTTMKGCIAVFVEHHPRSQQPPPPKRMTTGPRIWMMCVRPVLKLNVLLDSWRAFALPCAPIRVHEEDTCLSGGQQRVHAVRPLRKKVHKGDNQWGPTTTTKNIGLEAISFSSHAGSGG</sequence>
<proteinExistence type="predicted"/>
<evidence type="ECO:0000313" key="3">
    <source>
        <dbReference type="Proteomes" id="UP000030765"/>
    </source>
</evidence>
<accession>A0A084VG30</accession>
<keyword evidence="3" id="KW-1185">Reference proteome</keyword>
<dbReference type="EMBL" id="ATLV01012618">
    <property type="status" value="NOT_ANNOTATED_CDS"/>
    <property type="molecule type" value="Genomic_DNA"/>
</dbReference>
<dbReference type="VEuPathDB" id="VectorBase:ASIC004095"/>
<dbReference type="Proteomes" id="UP000030765">
    <property type="component" value="Unassembled WGS sequence"/>
</dbReference>
<dbReference type="EnsemblMetazoa" id="ASIC004095-RA">
    <property type="protein sequence ID" value="ASIC004095-PA"/>
    <property type="gene ID" value="ASIC004095"/>
</dbReference>
<protein>
    <submittedName>
        <fullName evidence="1 2">Magnesium and cobalt transport protein</fullName>
    </submittedName>
</protein>
<gene>
    <name evidence="1" type="ORF">ZHAS_00004095</name>
</gene>
<reference evidence="1 3" key="1">
    <citation type="journal article" date="2014" name="BMC Genomics">
        <title>Genome sequence of Anopheles sinensis provides insight into genetics basis of mosquito competence for malaria parasites.</title>
        <authorList>
            <person name="Zhou D."/>
            <person name="Zhang D."/>
            <person name="Ding G."/>
            <person name="Shi L."/>
            <person name="Hou Q."/>
            <person name="Ye Y."/>
            <person name="Xu Y."/>
            <person name="Zhou H."/>
            <person name="Xiong C."/>
            <person name="Li S."/>
            <person name="Yu J."/>
            <person name="Hong S."/>
            <person name="Yu X."/>
            <person name="Zou P."/>
            <person name="Chen C."/>
            <person name="Chang X."/>
            <person name="Wang W."/>
            <person name="Lv Y."/>
            <person name="Sun Y."/>
            <person name="Ma L."/>
            <person name="Shen B."/>
            <person name="Zhu C."/>
        </authorList>
    </citation>
    <scope>NUCLEOTIDE SEQUENCE [LARGE SCALE GENOMIC DNA]</scope>
</reference>